<dbReference type="RefSeq" id="WP_006599459.1">
    <property type="nucleotide sequence ID" value="NZ_GL622359.1"/>
</dbReference>
<dbReference type="SMART" id="SM00479">
    <property type="entry name" value="EXOIII"/>
    <property type="match status" value="1"/>
</dbReference>
<evidence type="ECO:0000313" key="6">
    <source>
        <dbReference type="Proteomes" id="UP000004754"/>
    </source>
</evidence>
<dbReference type="STRING" id="887929.HMP0721_2037"/>
<keyword evidence="6" id="KW-1185">Reference proteome</keyword>
<name>E6MJ52_9FIRM</name>
<evidence type="ECO:0000256" key="2">
    <source>
        <dbReference type="ARBA" id="ARBA00022801"/>
    </source>
</evidence>
<gene>
    <name evidence="5" type="ORF">HMP0721_2037</name>
</gene>
<evidence type="ECO:0000313" key="5">
    <source>
        <dbReference type="EMBL" id="EFV00872.1"/>
    </source>
</evidence>
<reference evidence="5 6" key="1">
    <citation type="submission" date="2010-12" db="EMBL/GenBank/DDBJ databases">
        <authorList>
            <person name="Muzny D."/>
            <person name="Qin X."/>
            <person name="Deng J."/>
            <person name="Jiang H."/>
            <person name="Liu Y."/>
            <person name="Qu J."/>
            <person name="Song X.-Z."/>
            <person name="Zhang L."/>
            <person name="Thornton R."/>
            <person name="Coyle M."/>
            <person name="Francisco L."/>
            <person name="Jackson L."/>
            <person name="Javaid M."/>
            <person name="Korchina V."/>
            <person name="Kovar C."/>
            <person name="Mata R."/>
            <person name="Mathew T."/>
            <person name="Ngo R."/>
            <person name="Nguyen L."/>
            <person name="Nguyen N."/>
            <person name="Okwuonu G."/>
            <person name="Ongeri F."/>
            <person name="Pham C."/>
            <person name="Simmons D."/>
            <person name="Wilczek-Boney K."/>
            <person name="Hale W."/>
            <person name="Jakkamsetti A."/>
            <person name="Pham P."/>
            <person name="Ruth R."/>
            <person name="San Lucas F."/>
            <person name="Warren J."/>
            <person name="Zhang J."/>
            <person name="Zhao Z."/>
            <person name="Zhou C."/>
            <person name="Zhu D."/>
            <person name="Lee S."/>
            <person name="Bess C."/>
            <person name="Blankenburg K."/>
            <person name="Forbes L."/>
            <person name="Fu Q."/>
            <person name="Gubbala S."/>
            <person name="Hirani K."/>
            <person name="Jayaseelan J.C."/>
            <person name="Lara F."/>
            <person name="Munidasa M."/>
            <person name="Palculict T."/>
            <person name="Patil S."/>
            <person name="Pu L.-L."/>
            <person name="Saada N."/>
            <person name="Tang L."/>
            <person name="Weissenberger G."/>
            <person name="Zhu Y."/>
            <person name="Hemphill L."/>
            <person name="Shang Y."/>
            <person name="Youmans B."/>
            <person name="Ayvaz T."/>
            <person name="Ross M."/>
            <person name="Santibanez J."/>
            <person name="Aqrawi P."/>
            <person name="Gross S."/>
            <person name="Joshi V."/>
            <person name="Fowler G."/>
            <person name="Nazareth L."/>
            <person name="Reid J."/>
            <person name="Worley K."/>
            <person name="Petrosino J."/>
            <person name="Highlander S."/>
            <person name="Gibbs R."/>
        </authorList>
    </citation>
    <scope>NUCLEOTIDE SEQUENCE [LARGE SCALE GENOMIC DNA]</scope>
    <source>
        <strain evidence="5 6">ATCC 23263</strain>
    </source>
</reference>
<proteinExistence type="predicted"/>
<keyword evidence="2" id="KW-0378">Hydrolase</keyword>
<dbReference type="Proteomes" id="UP000004754">
    <property type="component" value="Unassembled WGS sequence"/>
</dbReference>
<dbReference type="HOGENOM" id="CLU_1667870_0_0_9"/>
<sequence>MRRDSAGDAAGTRTRRKIRCPQAGFQPGIQDTQGQTLYGGQRTAPRPYVVIDLETDGLDAAKNRIIEIGAVKVDGQTVSTFEQLIVHPHRLPKKITDPTGITDTLLADGGRPEAEAIKAFLAFIGSDDLIRYHVDFDVQFINQTLHRMDIEPLIRCMI</sequence>
<feature type="domain" description="Exonuclease" evidence="4">
    <location>
        <begin position="47"/>
        <end position="155"/>
    </location>
</feature>
<organism evidence="5 6">
    <name type="scientific">Pseudoramibacter alactolyticus ATCC 23263</name>
    <dbReference type="NCBI Taxonomy" id="887929"/>
    <lineage>
        <taxon>Bacteria</taxon>
        <taxon>Bacillati</taxon>
        <taxon>Bacillota</taxon>
        <taxon>Clostridia</taxon>
        <taxon>Eubacteriales</taxon>
        <taxon>Eubacteriaceae</taxon>
        <taxon>Pseudoramibacter</taxon>
    </lineage>
</organism>
<keyword evidence="1" id="KW-0540">Nuclease</keyword>
<evidence type="ECO:0000259" key="4">
    <source>
        <dbReference type="SMART" id="SM00479"/>
    </source>
</evidence>
<dbReference type="GO" id="GO:0003676">
    <property type="term" value="F:nucleic acid binding"/>
    <property type="evidence" value="ECO:0007669"/>
    <property type="project" value="InterPro"/>
</dbReference>
<dbReference type="PANTHER" id="PTHR30231:SF4">
    <property type="entry name" value="PROTEIN NEN2"/>
    <property type="match status" value="1"/>
</dbReference>
<dbReference type="Gene3D" id="3.30.420.10">
    <property type="entry name" value="Ribonuclease H-like superfamily/Ribonuclease H"/>
    <property type="match status" value="1"/>
</dbReference>
<comment type="caution">
    <text evidence="5">The sequence shown here is derived from an EMBL/GenBank/DDBJ whole genome shotgun (WGS) entry which is preliminary data.</text>
</comment>
<dbReference type="InterPro" id="IPR012337">
    <property type="entry name" value="RNaseH-like_sf"/>
</dbReference>
<protein>
    <submittedName>
        <fullName evidence="5">Exonuclease</fullName>
    </submittedName>
</protein>
<evidence type="ECO:0000256" key="3">
    <source>
        <dbReference type="ARBA" id="ARBA00022839"/>
    </source>
</evidence>
<dbReference type="PANTHER" id="PTHR30231">
    <property type="entry name" value="DNA POLYMERASE III SUBUNIT EPSILON"/>
    <property type="match status" value="1"/>
</dbReference>
<dbReference type="eggNOG" id="COG2176">
    <property type="taxonomic scope" value="Bacteria"/>
</dbReference>
<dbReference type="InterPro" id="IPR036397">
    <property type="entry name" value="RNaseH_sf"/>
</dbReference>
<dbReference type="InterPro" id="IPR013520">
    <property type="entry name" value="Ribonucl_H"/>
</dbReference>
<keyword evidence="3 5" id="KW-0269">Exonuclease</keyword>
<dbReference type="AlphaFoldDB" id="E6MJ52"/>
<dbReference type="SUPFAM" id="SSF53098">
    <property type="entry name" value="Ribonuclease H-like"/>
    <property type="match status" value="1"/>
</dbReference>
<dbReference type="GO" id="GO:0005829">
    <property type="term" value="C:cytosol"/>
    <property type="evidence" value="ECO:0007669"/>
    <property type="project" value="TreeGrafter"/>
</dbReference>
<dbReference type="EMBL" id="AEQN01000026">
    <property type="protein sequence ID" value="EFV00872.1"/>
    <property type="molecule type" value="Genomic_DNA"/>
</dbReference>
<dbReference type="GO" id="GO:0008408">
    <property type="term" value="F:3'-5' exonuclease activity"/>
    <property type="evidence" value="ECO:0007669"/>
    <property type="project" value="TreeGrafter"/>
</dbReference>
<dbReference type="CDD" id="cd06127">
    <property type="entry name" value="DEDDh"/>
    <property type="match status" value="1"/>
</dbReference>
<dbReference type="Pfam" id="PF00929">
    <property type="entry name" value="RNase_T"/>
    <property type="match status" value="1"/>
</dbReference>
<accession>E6MJ52</accession>
<evidence type="ECO:0000256" key="1">
    <source>
        <dbReference type="ARBA" id="ARBA00022722"/>
    </source>
</evidence>